<accession>A0ABU2ZQC8</accession>
<keyword evidence="1" id="KW-1133">Transmembrane helix</keyword>
<dbReference type="PIRSF" id="PIRSF011443">
    <property type="entry name" value="YgjV"/>
    <property type="match status" value="1"/>
</dbReference>
<sequence length="164" mass="18296">MENNFGSLVAQGFGLLAFVFGLVTFLQKNDDKLKLYMLCLFASQVIHFYLMGAATASAANLLNLIRTFISLKYNKVWLGVIFIVINIAWGAYLYQSPLSILPILGSCFGTFSIFFLQGIRMRLAFIFGAICWLTHNAMILSIGGILLETIVILGNLVTIMRLRK</sequence>
<keyword evidence="1" id="KW-0472">Membrane</keyword>
<dbReference type="InterPro" id="IPR026267">
    <property type="entry name" value="YgjV"/>
</dbReference>
<feature type="transmembrane region" description="Helical" evidence="1">
    <location>
        <begin position="101"/>
        <end position="119"/>
    </location>
</feature>
<evidence type="ECO:0000313" key="2">
    <source>
        <dbReference type="EMBL" id="MDT0594621.1"/>
    </source>
</evidence>
<keyword evidence="3" id="KW-1185">Reference proteome</keyword>
<feature type="transmembrane region" description="Helical" evidence="1">
    <location>
        <begin position="76"/>
        <end position="94"/>
    </location>
</feature>
<reference evidence="2 3" key="1">
    <citation type="submission" date="2023-09" db="EMBL/GenBank/DDBJ databases">
        <authorList>
            <person name="Rey-Velasco X."/>
        </authorList>
    </citation>
    <scope>NUCLEOTIDE SEQUENCE [LARGE SCALE GENOMIC DNA]</scope>
    <source>
        <strain evidence="2 3">P117</strain>
    </source>
</reference>
<protein>
    <submittedName>
        <fullName evidence="2">YgjV family protein</fullName>
    </submittedName>
</protein>
<dbReference type="Pfam" id="PF10688">
    <property type="entry name" value="Imp-YgjV"/>
    <property type="match status" value="1"/>
</dbReference>
<dbReference type="EMBL" id="JAVRHX010000001">
    <property type="protein sequence ID" value="MDT0594621.1"/>
    <property type="molecule type" value="Genomic_DNA"/>
</dbReference>
<name>A0ABU2ZQC8_9ALTE</name>
<feature type="transmembrane region" description="Helical" evidence="1">
    <location>
        <begin position="125"/>
        <end position="158"/>
    </location>
</feature>
<feature type="transmembrane region" description="Helical" evidence="1">
    <location>
        <begin position="35"/>
        <end position="56"/>
    </location>
</feature>
<dbReference type="InterPro" id="IPR019629">
    <property type="entry name" value="Uncharacterised_HI1736/YgjV"/>
</dbReference>
<comment type="caution">
    <text evidence="2">The sequence shown here is derived from an EMBL/GenBank/DDBJ whole genome shotgun (WGS) entry which is preliminary data.</text>
</comment>
<feature type="transmembrane region" description="Helical" evidence="1">
    <location>
        <begin position="6"/>
        <end position="26"/>
    </location>
</feature>
<dbReference type="RefSeq" id="WP_311368086.1">
    <property type="nucleotide sequence ID" value="NZ_JAVRHX010000001.1"/>
</dbReference>
<organism evidence="2 3">
    <name type="scientific">Glaciecola petra</name>
    <dbReference type="NCBI Taxonomy" id="3075602"/>
    <lineage>
        <taxon>Bacteria</taxon>
        <taxon>Pseudomonadati</taxon>
        <taxon>Pseudomonadota</taxon>
        <taxon>Gammaproteobacteria</taxon>
        <taxon>Alteromonadales</taxon>
        <taxon>Alteromonadaceae</taxon>
        <taxon>Glaciecola</taxon>
    </lineage>
</organism>
<keyword evidence="1" id="KW-0812">Transmembrane</keyword>
<proteinExistence type="predicted"/>
<dbReference type="Proteomes" id="UP001253545">
    <property type="component" value="Unassembled WGS sequence"/>
</dbReference>
<gene>
    <name evidence="2" type="ORF">RM552_07200</name>
</gene>
<evidence type="ECO:0000256" key="1">
    <source>
        <dbReference type="SAM" id="Phobius"/>
    </source>
</evidence>
<evidence type="ECO:0000313" key="3">
    <source>
        <dbReference type="Proteomes" id="UP001253545"/>
    </source>
</evidence>